<name>A0ABY3SF11_9BACL</name>
<reference evidence="7 8" key="1">
    <citation type="journal article" date="2024" name="Int. J. Syst. Evol. Microbiol.">
        <title>Paenibacillus hexagrammi sp. nov., a novel bacterium isolated from the gut content of Hexagrammos agrammus.</title>
        <authorList>
            <person name="Jung H.K."/>
            <person name="Kim D.G."/>
            <person name="Zin H."/>
            <person name="Park J."/>
            <person name="Jung H."/>
            <person name="Kim Y.O."/>
            <person name="Kong H.J."/>
            <person name="Kim J.W."/>
            <person name="Kim Y.S."/>
        </authorList>
    </citation>
    <scope>NUCLEOTIDE SEQUENCE [LARGE SCALE GENOMIC DNA]</scope>
    <source>
        <strain evidence="7 8">YPD9-1</strain>
    </source>
</reference>
<evidence type="ECO:0000259" key="5">
    <source>
        <dbReference type="PROSITE" id="PS01124"/>
    </source>
</evidence>
<dbReference type="PROSITE" id="PS50110">
    <property type="entry name" value="RESPONSE_REGULATORY"/>
    <property type="match status" value="1"/>
</dbReference>
<evidence type="ECO:0000259" key="6">
    <source>
        <dbReference type="PROSITE" id="PS50110"/>
    </source>
</evidence>
<keyword evidence="3" id="KW-0804">Transcription</keyword>
<evidence type="ECO:0000313" key="7">
    <source>
        <dbReference type="EMBL" id="UJF31824.1"/>
    </source>
</evidence>
<dbReference type="SUPFAM" id="SSF46689">
    <property type="entry name" value="Homeodomain-like"/>
    <property type="match status" value="2"/>
</dbReference>
<dbReference type="InterPro" id="IPR009057">
    <property type="entry name" value="Homeodomain-like_sf"/>
</dbReference>
<dbReference type="InterPro" id="IPR018060">
    <property type="entry name" value="HTH_AraC"/>
</dbReference>
<dbReference type="PROSITE" id="PS01124">
    <property type="entry name" value="HTH_ARAC_FAMILY_2"/>
    <property type="match status" value="1"/>
</dbReference>
<gene>
    <name evidence="7" type="ORF">L0M14_18905</name>
</gene>
<feature type="domain" description="HTH araC/xylS-type" evidence="5">
    <location>
        <begin position="407"/>
        <end position="505"/>
    </location>
</feature>
<dbReference type="CDD" id="cd17536">
    <property type="entry name" value="REC_YesN-like"/>
    <property type="match status" value="1"/>
</dbReference>
<evidence type="ECO:0000256" key="3">
    <source>
        <dbReference type="ARBA" id="ARBA00023163"/>
    </source>
</evidence>
<dbReference type="InterPro" id="IPR001789">
    <property type="entry name" value="Sig_transdc_resp-reg_receiver"/>
</dbReference>
<dbReference type="InterPro" id="IPR018062">
    <property type="entry name" value="HTH_AraC-typ_CS"/>
</dbReference>
<dbReference type="PROSITE" id="PS00041">
    <property type="entry name" value="HTH_ARAC_FAMILY_1"/>
    <property type="match status" value="1"/>
</dbReference>
<dbReference type="Pfam" id="PF00072">
    <property type="entry name" value="Response_reg"/>
    <property type="match status" value="1"/>
</dbReference>
<dbReference type="RefSeq" id="WP_235118169.1">
    <property type="nucleotide sequence ID" value="NZ_CP090978.1"/>
</dbReference>
<dbReference type="Gene3D" id="3.40.50.2300">
    <property type="match status" value="1"/>
</dbReference>
<dbReference type="PANTHER" id="PTHR43280">
    <property type="entry name" value="ARAC-FAMILY TRANSCRIPTIONAL REGULATOR"/>
    <property type="match status" value="1"/>
</dbReference>
<feature type="modified residue" description="4-aspartylphosphate" evidence="4">
    <location>
        <position position="55"/>
    </location>
</feature>
<keyword evidence="8" id="KW-1185">Reference proteome</keyword>
<evidence type="ECO:0000313" key="8">
    <source>
        <dbReference type="Proteomes" id="UP001649230"/>
    </source>
</evidence>
<keyword evidence="4" id="KW-0597">Phosphoprotein</keyword>
<dbReference type="SMART" id="SM00448">
    <property type="entry name" value="REC"/>
    <property type="match status" value="1"/>
</dbReference>
<accession>A0ABY3SF11</accession>
<dbReference type="EMBL" id="CP090978">
    <property type="protein sequence ID" value="UJF31824.1"/>
    <property type="molecule type" value="Genomic_DNA"/>
</dbReference>
<dbReference type="Gene3D" id="1.10.10.60">
    <property type="entry name" value="Homeodomain-like"/>
    <property type="match status" value="2"/>
</dbReference>
<dbReference type="InterPro" id="IPR011006">
    <property type="entry name" value="CheY-like_superfamily"/>
</dbReference>
<dbReference type="SUPFAM" id="SSF52172">
    <property type="entry name" value="CheY-like"/>
    <property type="match status" value="1"/>
</dbReference>
<organism evidence="7 8">
    <name type="scientific">Paenibacillus hexagrammi</name>
    <dbReference type="NCBI Taxonomy" id="2908839"/>
    <lineage>
        <taxon>Bacteria</taxon>
        <taxon>Bacillati</taxon>
        <taxon>Bacillota</taxon>
        <taxon>Bacilli</taxon>
        <taxon>Bacillales</taxon>
        <taxon>Paenibacillaceae</taxon>
        <taxon>Paenibacillus</taxon>
    </lineage>
</organism>
<proteinExistence type="predicted"/>
<evidence type="ECO:0000256" key="2">
    <source>
        <dbReference type="ARBA" id="ARBA00023125"/>
    </source>
</evidence>
<dbReference type="InterPro" id="IPR020449">
    <property type="entry name" value="Tscrpt_reg_AraC-type_HTH"/>
</dbReference>
<dbReference type="SMART" id="SM00342">
    <property type="entry name" value="HTH_ARAC"/>
    <property type="match status" value="1"/>
</dbReference>
<dbReference type="Pfam" id="PF12833">
    <property type="entry name" value="HTH_18"/>
    <property type="match status" value="1"/>
</dbReference>
<keyword evidence="1" id="KW-0805">Transcription regulation</keyword>
<evidence type="ECO:0000256" key="1">
    <source>
        <dbReference type="ARBA" id="ARBA00023015"/>
    </source>
</evidence>
<evidence type="ECO:0000256" key="4">
    <source>
        <dbReference type="PROSITE-ProRule" id="PRU00169"/>
    </source>
</evidence>
<sequence>MYRVMIVDDEPIIRSAVKSCINWNDKRLKFVGEYANGLAALQALIDSPADILFTDIKMPVMDGLELLRKAKGICPDIKVILISSYQDFEYVREGMVLGAIDYIQKSTMEPDQLDGVISRSIESLEKERLIQTSLERLEQTKRDEDRKKMEYALKKLLSKGNAGVVEVDKQLISAEFQHGYIMVLAIISGIRELLEKNGYLYVDMLMDELQEQFYERQVQGIAIMTKYNSEMLFVMPPYIGTFDMIQELKLELEKKSSLRLTLGFLQADEPRQWIDNYGYLSNLHELCFFHGGGGIHEWQSDRFTLMSPHTGKQEHDLAGKDLRILQWYQKWMKIGASSEQVKRAACDLLSNTLNVRMEPALLVDYSQQIMKSETLNDVLSLLYSGMNEHDAQPQTNTSDNTTASIIERAIAYIHEHFTEDITLQMVAEHVHVSRNYFSLLYKKQTNLNFIDYLIQLRIKRAKEQLSLTTAKVYEVAANSGFKDVKYFSKLFKKITGMSPLEYREQLHLVEEE</sequence>
<dbReference type="PRINTS" id="PR00032">
    <property type="entry name" value="HTHARAC"/>
</dbReference>
<feature type="domain" description="Response regulatory" evidence="6">
    <location>
        <begin position="3"/>
        <end position="120"/>
    </location>
</feature>
<protein>
    <submittedName>
        <fullName evidence="7">Response regulator</fullName>
    </submittedName>
</protein>
<dbReference type="PANTHER" id="PTHR43280:SF10">
    <property type="entry name" value="REGULATORY PROTEIN POCR"/>
    <property type="match status" value="1"/>
</dbReference>
<keyword evidence="2" id="KW-0238">DNA-binding</keyword>
<dbReference type="Proteomes" id="UP001649230">
    <property type="component" value="Chromosome"/>
</dbReference>